<reference evidence="7" key="1">
    <citation type="journal article" date="2020" name="Stud. Mycol.">
        <title>101 Dothideomycetes genomes: a test case for predicting lifestyles and emergence of pathogens.</title>
        <authorList>
            <person name="Haridas S."/>
            <person name="Albert R."/>
            <person name="Binder M."/>
            <person name="Bloem J."/>
            <person name="Labutti K."/>
            <person name="Salamov A."/>
            <person name="Andreopoulos B."/>
            <person name="Baker S."/>
            <person name="Barry K."/>
            <person name="Bills G."/>
            <person name="Bluhm B."/>
            <person name="Cannon C."/>
            <person name="Castanera R."/>
            <person name="Culley D."/>
            <person name="Daum C."/>
            <person name="Ezra D."/>
            <person name="Gonzalez J."/>
            <person name="Henrissat B."/>
            <person name="Kuo A."/>
            <person name="Liang C."/>
            <person name="Lipzen A."/>
            <person name="Lutzoni F."/>
            <person name="Magnuson J."/>
            <person name="Mondo S."/>
            <person name="Nolan M."/>
            <person name="Ohm R."/>
            <person name="Pangilinan J."/>
            <person name="Park H.-J."/>
            <person name="Ramirez L."/>
            <person name="Alfaro M."/>
            <person name="Sun H."/>
            <person name="Tritt A."/>
            <person name="Yoshinaga Y."/>
            <person name="Zwiers L.-H."/>
            <person name="Turgeon B."/>
            <person name="Goodwin S."/>
            <person name="Spatafora J."/>
            <person name="Crous P."/>
            <person name="Grigoriev I."/>
        </authorList>
    </citation>
    <scope>NUCLEOTIDE SEQUENCE</scope>
    <source>
        <strain evidence="7">CBS 113979</strain>
    </source>
</reference>
<keyword evidence="5" id="KW-0411">Iron-sulfur</keyword>
<dbReference type="SUPFAM" id="SSF51905">
    <property type="entry name" value="FAD/NAD(P)-binding domain"/>
    <property type="match status" value="1"/>
</dbReference>
<organism evidence="7 8">
    <name type="scientific">Aulographum hederae CBS 113979</name>
    <dbReference type="NCBI Taxonomy" id="1176131"/>
    <lineage>
        <taxon>Eukaryota</taxon>
        <taxon>Fungi</taxon>
        <taxon>Dikarya</taxon>
        <taxon>Ascomycota</taxon>
        <taxon>Pezizomycotina</taxon>
        <taxon>Dothideomycetes</taxon>
        <taxon>Pleosporomycetidae</taxon>
        <taxon>Aulographales</taxon>
        <taxon>Aulographaceae</taxon>
    </lineage>
</organism>
<dbReference type="GO" id="GO:0016491">
    <property type="term" value="F:oxidoreductase activity"/>
    <property type="evidence" value="ECO:0007669"/>
    <property type="project" value="UniProtKB-KW"/>
</dbReference>
<dbReference type="GO" id="GO:0046872">
    <property type="term" value="F:metal ion binding"/>
    <property type="evidence" value="ECO:0007669"/>
    <property type="project" value="UniProtKB-KW"/>
</dbReference>
<keyword evidence="3" id="KW-0560">Oxidoreductase</keyword>
<dbReference type="EMBL" id="ML977161">
    <property type="protein sequence ID" value="KAF1985669.1"/>
    <property type="molecule type" value="Genomic_DNA"/>
</dbReference>
<evidence type="ECO:0000256" key="3">
    <source>
        <dbReference type="ARBA" id="ARBA00023002"/>
    </source>
</evidence>
<sequence length="450" mass="47359">MAPSAINNSSPSNVTFPTTSPQEDDSYDVIVVGGGWAGIGAAIGAKQAAPHSRVLIIESEACLGGASTHRGVLALCGLYTCDGTQRKVVGGVWDELRPKLEERGAVSRKPISHRGTFLVVEPEGLKIALDELVAEYNISVLLHTPVVGATRENNLITSVEIQERRGRRHIAAKAFIDCSGDCDLAFVAGASTRYGNHGAVNLGSLSTRFAGFAPDAEPTAPLWREAIEKAKAANPALKKIIPKDASVLLRLPLSGDAVTYLASASYDARSSADITRAEQQGRIQAQEYLKILRTLPGHQDMYLVSSGPNFGTRESRHLSARHTLTSADMLSSRRYADCIALGGWGQEWHSSLSPTFASEFSPCSEGSFDIPLACLWSVDTGNLLAAGRCLDGDKGAGSAVRVLGTALATGQAAGVAGGLFAREGREVGGKEVRGVLRREGAVLDAGSLVA</sequence>
<dbReference type="InterPro" id="IPR039650">
    <property type="entry name" value="HdrA-like"/>
</dbReference>
<gene>
    <name evidence="7" type="ORF">K402DRAFT_105722</name>
</gene>
<feature type="region of interest" description="Disordered" evidence="6">
    <location>
        <begin position="1"/>
        <end position="21"/>
    </location>
</feature>
<evidence type="ECO:0000256" key="4">
    <source>
        <dbReference type="ARBA" id="ARBA00023004"/>
    </source>
</evidence>
<protein>
    <submittedName>
        <fullName evidence="7">FAD/NAD(P)-binding domain-containing protein</fullName>
    </submittedName>
</protein>
<accession>A0A6G1GY41</accession>
<keyword evidence="4" id="KW-0408">Iron</keyword>
<proteinExistence type="predicted"/>
<dbReference type="Proteomes" id="UP000800041">
    <property type="component" value="Unassembled WGS sequence"/>
</dbReference>
<evidence type="ECO:0000256" key="6">
    <source>
        <dbReference type="SAM" id="MobiDB-lite"/>
    </source>
</evidence>
<dbReference type="GO" id="GO:0051539">
    <property type="term" value="F:4 iron, 4 sulfur cluster binding"/>
    <property type="evidence" value="ECO:0007669"/>
    <property type="project" value="UniProtKB-KW"/>
</dbReference>
<dbReference type="PANTHER" id="PTHR43498">
    <property type="entry name" value="FERREDOXIN:COB-COM HETERODISULFIDE REDUCTASE SUBUNIT A"/>
    <property type="match status" value="1"/>
</dbReference>
<dbReference type="PANTHER" id="PTHR43498:SF1">
    <property type="entry name" value="COB--COM HETERODISULFIDE REDUCTASE IRON-SULFUR SUBUNIT A"/>
    <property type="match status" value="1"/>
</dbReference>
<feature type="compositionally biased region" description="Low complexity" evidence="6">
    <location>
        <begin position="1"/>
        <end position="13"/>
    </location>
</feature>
<evidence type="ECO:0000256" key="2">
    <source>
        <dbReference type="ARBA" id="ARBA00022723"/>
    </source>
</evidence>
<keyword evidence="2" id="KW-0479">Metal-binding</keyword>
<evidence type="ECO:0000256" key="5">
    <source>
        <dbReference type="ARBA" id="ARBA00023014"/>
    </source>
</evidence>
<evidence type="ECO:0000313" key="7">
    <source>
        <dbReference type="EMBL" id="KAF1985669.1"/>
    </source>
</evidence>
<evidence type="ECO:0000313" key="8">
    <source>
        <dbReference type="Proteomes" id="UP000800041"/>
    </source>
</evidence>
<name>A0A6G1GY41_9PEZI</name>
<keyword evidence="1" id="KW-0004">4Fe-4S</keyword>
<evidence type="ECO:0000256" key="1">
    <source>
        <dbReference type="ARBA" id="ARBA00022485"/>
    </source>
</evidence>
<dbReference type="Pfam" id="PF12831">
    <property type="entry name" value="FAD_oxidored"/>
    <property type="match status" value="1"/>
</dbReference>
<keyword evidence="8" id="KW-1185">Reference proteome</keyword>
<dbReference type="AlphaFoldDB" id="A0A6G1GY41"/>
<dbReference type="Gene3D" id="3.50.50.60">
    <property type="entry name" value="FAD/NAD(P)-binding domain"/>
    <property type="match status" value="1"/>
</dbReference>
<dbReference type="InterPro" id="IPR036188">
    <property type="entry name" value="FAD/NAD-bd_sf"/>
</dbReference>
<dbReference type="OrthoDB" id="6612291at2759"/>